<accession>A0AAD3RLT2</accession>
<sequence length="125" mass="13625">MWARFPQYALKLRPFYGTLPHKAETTCVVDCIRNHPDWSSTCVARGAGLRVSQNNLSEVLQANPQVVVSSGCVPPSNPELARAFRAKELGKMLVDCVEGRCQPPKCAPEDVCTADGCLLVPSKLL</sequence>
<evidence type="ECO:0000313" key="2">
    <source>
        <dbReference type="Proteomes" id="UP001279410"/>
    </source>
</evidence>
<dbReference type="Proteomes" id="UP001279410">
    <property type="component" value="Unassembled WGS sequence"/>
</dbReference>
<comment type="caution">
    <text evidence="1">The sequence shown here is derived from an EMBL/GenBank/DDBJ whole genome shotgun (WGS) entry which is preliminary data.</text>
</comment>
<keyword evidence="2" id="KW-1185">Reference proteome</keyword>
<gene>
    <name evidence="1" type="ORF">AKAME5_002455700</name>
</gene>
<dbReference type="AlphaFoldDB" id="A0AAD3RLT2"/>
<evidence type="ECO:0000313" key="1">
    <source>
        <dbReference type="EMBL" id="GLD73232.1"/>
    </source>
</evidence>
<organism evidence="1 2">
    <name type="scientific">Lates japonicus</name>
    <name type="common">Japanese lates</name>
    <dbReference type="NCBI Taxonomy" id="270547"/>
    <lineage>
        <taxon>Eukaryota</taxon>
        <taxon>Metazoa</taxon>
        <taxon>Chordata</taxon>
        <taxon>Craniata</taxon>
        <taxon>Vertebrata</taxon>
        <taxon>Euteleostomi</taxon>
        <taxon>Actinopterygii</taxon>
        <taxon>Neopterygii</taxon>
        <taxon>Teleostei</taxon>
        <taxon>Neoteleostei</taxon>
        <taxon>Acanthomorphata</taxon>
        <taxon>Carangaria</taxon>
        <taxon>Carangaria incertae sedis</taxon>
        <taxon>Centropomidae</taxon>
        <taxon>Lates</taxon>
    </lineage>
</organism>
<protein>
    <submittedName>
        <fullName evidence="1">85/88 kDa calcium-independent phospholipase A2 isoform X1</fullName>
    </submittedName>
</protein>
<reference evidence="1" key="1">
    <citation type="submission" date="2022-08" db="EMBL/GenBank/DDBJ databases">
        <title>Genome sequencing of akame (Lates japonicus).</title>
        <authorList>
            <person name="Hashiguchi Y."/>
            <person name="Takahashi H."/>
        </authorList>
    </citation>
    <scope>NUCLEOTIDE SEQUENCE</scope>
    <source>
        <strain evidence="1">Kochi</strain>
    </source>
</reference>
<dbReference type="EMBL" id="BRZM01001467">
    <property type="protein sequence ID" value="GLD73232.1"/>
    <property type="molecule type" value="Genomic_DNA"/>
</dbReference>
<name>A0AAD3RLT2_LATJO</name>
<proteinExistence type="predicted"/>